<dbReference type="PANTHER" id="PTHR34561">
    <property type="entry name" value="NADH DEHYDROGENASE [UBIQUINONE] 1 ALPHA SUBCOMPLEX ASSEMBLY FACTOR 8"/>
    <property type="match status" value="1"/>
</dbReference>
<evidence type="ECO:0000313" key="2">
    <source>
        <dbReference type="Proteomes" id="UP000246740"/>
    </source>
</evidence>
<dbReference type="GO" id="GO:0005739">
    <property type="term" value="C:mitochondrion"/>
    <property type="evidence" value="ECO:0007669"/>
    <property type="project" value="InterPro"/>
</dbReference>
<dbReference type="InParanoid" id="A0A317XT41"/>
<reference evidence="1 2" key="1">
    <citation type="journal article" date="2018" name="Mol. Biol. Evol.">
        <title>Broad Genomic Sampling Reveals a Smut Pathogenic Ancestry of the Fungal Clade Ustilaginomycotina.</title>
        <authorList>
            <person name="Kijpornyongpan T."/>
            <person name="Mondo S.J."/>
            <person name="Barry K."/>
            <person name="Sandor L."/>
            <person name="Lee J."/>
            <person name="Lipzen A."/>
            <person name="Pangilinan J."/>
            <person name="LaButti K."/>
            <person name="Hainaut M."/>
            <person name="Henrissat B."/>
            <person name="Grigoriev I.V."/>
            <person name="Spatafora J.W."/>
            <person name="Aime M.C."/>
        </authorList>
    </citation>
    <scope>NUCLEOTIDE SEQUENCE [LARGE SCALE GENOMIC DNA]</scope>
    <source>
        <strain evidence="1 2">MCA 3645</strain>
    </source>
</reference>
<dbReference type="GO" id="GO:0032981">
    <property type="term" value="P:mitochondrial respiratory chain complex I assembly"/>
    <property type="evidence" value="ECO:0007669"/>
    <property type="project" value="InterPro"/>
</dbReference>
<evidence type="ECO:0008006" key="3">
    <source>
        <dbReference type="Google" id="ProtNLM"/>
    </source>
</evidence>
<sequence length="72" mass="8002">MLPTALAHTAKPKSRDMAPVQTLGNAAAKCSTQAKAYGACVASNYENIERNMCAHEFKLFKHCVQQHLGRRW</sequence>
<gene>
    <name evidence="1" type="ORF">BCV70DRAFT_199301</name>
</gene>
<keyword evidence="2" id="KW-1185">Reference proteome</keyword>
<dbReference type="OrthoDB" id="3821113at2759"/>
<evidence type="ECO:0000313" key="1">
    <source>
        <dbReference type="EMBL" id="PWZ00933.1"/>
    </source>
</evidence>
<protein>
    <recommendedName>
        <fullName evidence="3">CHCH domain-containing protein</fullName>
    </recommendedName>
</protein>
<name>A0A317XT41_9BASI</name>
<dbReference type="EMBL" id="KZ819191">
    <property type="protein sequence ID" value="PWZ00933.1"/>
    <property type="molecule type" value="Genomic_DNA"/>
</dbReference>
<dbReference type="PANTHER" id="PTHR34561:SF1">
    <property type="entry name" value="NADH DEHYDROGENASE [UBIQUINONE] 1 ALPHA SUBCOMPLEX ASSEMBLY FACTOR 8"/>
    <property type="match status" value="1"/>
</dbReference>
<accession>A0A317XT41</accession>
<dbReference type="AlphaFoldDB" id="A0A317XT41"/>
<dbReference type="InterPro" id="IPR034595">
    <property type="entry name" value="NDUFAF8"/>
</dbReference>
<organism evidence="1 2">
    <name type="scientific">Testicularia cyperi</name>
    <dbReference type="NCBI Taxonomy" id="1882483"/>
    <lineage>
        <taxon>Eukaryota</taxon>
        <taxon>Fungi</taxon>
        <taxon>Dikarya</taxon>
        <taxon>Basidiomycota</taxon>
        <taxon>Ustilaginomycotina</taxon>
        <taxon>Ustilaginomycetes</taxon>
        <taxon>Ustilaginales</taxon>
        <taxon>Anthracoideaceae</taxon>
        <taxon>Testicularia</taxon>
    </lineage>
</organism>
<dbReference type="Proteomes" id="UP000246740">
    <property type="component" value="Unassembled WGS sequence"/>
</dbReference>
<dbReference type="PROSITE" id="PS51808">
    <property type="entry name" value="CHCH"/>
    <property type="match status" value="1"/>
</dbReference>
<proteinExistence type="predicted"/>